<dbReference type="Ensembl" id="ENSCRFT00000004636.1">
    <property type="protein sequence ID" value="ENSCRFP00000004457.1"/>
    <property type="gene ID" value="ENSCRFG00000003591.1"/>
</dbReference>
<reference evidence="9" key="2">
    <citation type="submission" date="2025-09" db="UniProtKB">
        <authorList>
            <consortium name="Ensembl"/>
        </authorList>
    </citation>
    <scope>IDENTIFICATION</scope>
</reference>
<dbReference type="Gene3D" id="4.10.280.10">
    <property type="entry name" value="Helix-loop-helix DNA-binding domain"/>
    <property type="match status" value="1"/>
</dbReference>
<dbReference type="GO" id="GO:0000981">
    <property type="term" value="F:DNA-binding transcription factor activity, RNA polymerase II-specific"/>
    <property type="evidence" value="ECO:0007669"/>
    <property type="project" value="TreeGrafter"/>
</dbReference>
<dbReference type="PANTHER" id="PTHR11969:SF6">
    <property type="entry name" value="MAX DIMERIZATION PROTEIN 3"/>
    <property type="match status" value="1"/>
</dbReference>
<comment type="subcellular location">
    <subcellularLocation>
        <location evidence="1">Nucleus</location>
    </subcellularLocation>
</comment>
<evidence type="ECO:0000256" key="3">
    <source>
        <dbReference type="ARBA" id="ARBA00023015"/>
    </source>
</evidence>
<feature type="region of interest" description="Disordered" evidence="8">
    <location>
        <begin position="151"/>
        <end position="172"/>
    </location>
</feature>
<keyword evidence="3" id="KW-0805">Transcription regulation</keyword>
<organism evidence="9 10">
    <name type="scientific">Cyanoderma ruficeps</name>
    <name type="common">rufous-capped babbler</name>
    <dbReference type="NCBI Taxonomy" id="181631"/>
    <lineage>
        <taxon>Eukaryota</taxon>
        <taxon>Metazoa</taxon>
        <taxon>Chordata</taxon>
        <taxon>Craniata</taxon>
        <taxon>Vertebrata</taxon>
        <taxon>Euteleostomi</taxon>
        <taxon>Archelosauria</taxon>
        <taxon>Archosauria</taxon>
        <taxon>Dinosauria</taxon>
        <taxon>Saurischia</taxon>
        <taxon>Theropoda</taxon>
        <taxon>Coelurosauria</taxon>
        <taxon>Aves</taxon>
        <taxon>Neognathae</taxon>
        <taxon>Neoaves</taxon>
        <taxon>Telluraves</taxon>
        <taxon>Australaves</taxon>
        <taxon>Passeriformes</taxon>
        <taxon>Sylvioidea</taxon>
        <taxon>Timaliidae</taxon>
        <taxon>Cyanoderma</taxon>
    </lineage>
</organism>
<keyword evidence="2" id="KW-0678">Repressor</keyword>
<evidence type="ECO:0000256" key="8">
    <source>
        <dbReference type="SAM" id="MobiDB-lite"/>
    </source>
</evidence>
<dbReference type="AlphaFoldDB" id="A0A8C3NZZ2"/>
<evidence type="ECO:0000256" key="7">
    <source>
        <dbReference type="SAM" id="Coils"/>
    </source>
</evidence>
<sequence length="200" mass="22509">SPPADSNLKHVLLQAAEFLEHREHRHPLGLAEAEHGYAALCPAPSRGEWRGRGWWSPCLSAVDPRVVPPLPGCRRAQLRCCLERLKQQVPVGVGPSRSTTLSLLHRARLHIQRLQEQELRARRAKDRLRDRQRSLQRRLELLLLPTDGERARADSLDSSQLSEPSEEEDAEVEVDGVVFSGDLLPSFGTGRDHSYSTGWL</sequence>
<keyword evidence="6" id="KW-0539">Nucleus</keyword>
<dbReference type="InterPro" id="IPR036638">
    <property type="entry name" value="HLH_DNA-bd_sf"/>
</dbReference>
<dbReference type="GO" id="GO:0046983">
    <property type="term" value="F:protein dimerization activity"/>
    <property type="evidence" value="ECO:0007669"/>
    <property type="project" value="InterPro"/>
</dbReference>
<protein>
    <submittedName>
        <fullName evidence="9">MAX dimerization protein 3</fullName>
    </submittedName>
</protein>
<evidence type="ECO:0000256" key="2">
    <source>
        <dbReference type="ARBA" id="ARBA00022491"/>
    </source>
</evidence>
<dbReference type="SUPFAM" id="SSF47459">
    <property type="entry name" value="HLH, helix-loop-helix DNA-binding domain"/>
    <property type="match status" value="1"/>
</dbReference>
<evidence type="ECO:0000313" key="10">
    <source>
        <dbReference type="Proteomes" id="UP000694396"/>
    </source>
</evidence>
<dbReference type="PANTHER" id="PTHR11969">
    <property type="entry name" value="MAX DIMERIZATION, MAD"/>
    <property type="match status" value="1"/>
</dbReference>
<keyword evidence="7" id="KW-0175">Coiled coil</keyword>
<evidence type="ECO:0000313" key="9">
    <source>
        <dbReference type="Ensembl" id="ENSCRFP00000004457.1"/>
    </source>
</evidence>
<keyword evidence="5" id="KW-0804">Transcription</keyword>
<evidence type="ECO:0000256" key="1">
    <source>
        <dbReference type="ARBA" id="ARBA00004123"/>
    </source>
</evidence>
<dbReference type="GO" id="GO:0000978">
    <property type="term" value="F:RNA polymerase II cis-regulatory region sequence-specific DNA binding"/>
    <property type="evidence" value="ECO:0007669"/>
    <property type="project" value="TreeGrafter"/>
</dbReference>
<reference evidence="9" key="1">
    <citation type="submission" date="2025-08" db="UniProtKB">
        <authorList>
            <consortium name="Ensembl"/>
        </authorList>
    </citation>
    <scope>IDENTIFICATION</scope>
</reference>
<keyword evidence="4" id="KW-0238">DNA-binding</keyword>
<evidence type="ECO:0000256" key="4">
    <source>
        <dbReference type="ARBA" id="ARBA00023125"/>
    </source>
</evidence>
<evidence type="ECO:0000256" key="5">
    <source>
        <dbReference type="ARBA" id="ARBA00023163"/>
    </source>
</evidence>
<dbReference type="GO" id="GO:0005634">
    <property type="term" value="C:nucleus"/>
    <property type="evidence" value="ECO:0007669"/>
    <property type="project" value="UniProtKB-SubCell"/>
</dbReference>
<dbReference type="Proteomes" id="UP000694396">
    <property type="component" value="Unplaced"/>
</dbReference>
<proteinExistence type="predicted"/>
<evidence type="ECO:0000256" key="6">
    <source>
        <dbReference type="ARBA" id="ARBA00023242"/>
    </source>
</evidence>
<keyword evidence="10" id="KW-1185">Reference proteome</keyword>
<feature type="coiled-coil region" evidence="7">
    <location>
        <begin position="107"/>
        <end position="134"/>
    </location>
</feature>
<accession>A0A8C3NZZ2</accession>
<name>A0A8C3NZZ2_9PASS</name>